<organism evidence="7 8">
    <name type="scientific">Desulforamulus aquiferis</name>
    <dbReference type="NCBI Taxonomy" id="1397668"/>
    <lineage>
        <taxon>Bacteria</taxon>
        <taxon>Bacillati</taxon>
        <taxon>Bacillota</taxon>
        <taxon>Clostridia</taxon>
        <taxon>Eubacteriales</taxon>
        <taxon>Peptococcaceae</taxon>
        <taxon>Desulforamulus</taxon>
    </lineage>
</organism>
<dbReference type="PANTHER" id="PTHR30250">
    <property type="entry name" value="PST FAMILY PREDICTED COLANIC ACID TRANSPORTER"/>
    <property type="match status" value="1"/>
</dbReference>
<dbReference type="PIRSF" id="PIRSF038958">
    <property type="entry name" value="PG_synth_SpoVB"/>
    <property type="match status" value="1"/>
</dbReference>
<comment type="subcellular location">
    <subcellularLocation>
        <location evidence="1">Cell membrane</location>
        <topology evidence="1">Multi-pass membrane protein</topology>
    </subcellularLocation>
</comment>
<evidence type="ECO:0000313" key="8">
    <source>
        <dbReference type="Proteomes" id="UP001172911"/>
    </source>
</evidence>
<keyword evidence="8" id="KW-1185">Reference proteome</keyword>
<protein>
    <submittedName>
        <fullName evidence="7">Stage V sporulation protein B</fullName>
    </submittedName>
</protein>
<evidence type="ECO:0000256" key="6">
    <source>
        <dbReference type="SAM" id="Phobius"/>
    </source>
</evidence>
<feature type="transmembrane region" description="Helical" evidence="6">
    <location>
        <begin position="161"/>
        <end position="176"/>
    </location>
</feature>
<dbReference type="InterPro" id="IPR024923">
    <property type="entry name" value="PG_synth_SpoVB"/>
</dbReference>
<dbReference type="Pfam" id="PF01943">
    <property type="entry name" value="Polysacc_synt"/>
    <property type="match status" value="1"/>
</dbReference>
<comment type="caution">
    <text evidence="7">The sequence shown here is derived from an EMBL/GenBank/DDBJ whole genome shotgun (WGS) entry which is preliminary data.</text>
</comment>
<gene>
    <name evidence="7" type="primary">spoVB</name>
    <name evidence="7" type="ORF">P6N53_02650</name>
</gene>
<keyword evidence="2" id="KW-1003">Cell membrane</keyword>
<dbReference type="AlphaFoldDB" id="A0AAW7ZAK0"/>
<evidence type="ECO:0000256" key="1">
    <source>
        <dbReference type="ARBA" id="ARBA00004651"/>
    </source>
</evidence>
<keyword evidence="5 6" id="KW-0472">Membrane</keyword>
<name>A0AAW7ZAK0_9FIRM</name>
<feature type="transmembrane region" description="Helical" evidence="6">
    <location>
        <begin position="87"/>
        <end position="109"/>
    </location>
</feature>
<dbReference type="InterPro" id="IPR050833">
    <property type="entry name" value="Poly_Biosynth_Transport"/>
</dbReference>
<feature type="transmembrane region" description="Helical" evidence="6">
    <location>
        <begin position="7"/>
        <end position="30"/>
    </location>
</feature>
<evidence type="ECO:0000256" key="3">
    <source>
        <dbReference type="ARBA" id="ARBA00022692"/>
    </source>
</evidence>
<feature type="transmembrane region" description="Helical" evidence="6">
    <location>
        <begin position="452"/>
        <end position="469"/>
    </location>
</feature>
<dbReference type="InterPro" id="IPR002797">
    <property type="entry name" value="Polysacc_synth"/>
</dbReference>
<dbReference type="CDD" id="cd13124">
    <property type="entry name" value="MATE_SpoVB_like"/>
    <property type="match status" value="1"/>
</dbReference>
<feature type="transmembrane region" description="Helical" evidence="6">
    <location>
        <begin position="321"/>
        <end position="339"/>
    </location>
</feature>
<dbReference type="EMBL" id="JARPTC010000003">
    <property type="protein sequence ID" value="MDO7786119.1"/>
    <property type="molecule type" value="Genomic_DNA"/>
</dbReference>
<keyword evidence="3 6" id="KW-0812">Transmembrane</keyword>
<dbReference type="Proteomes" id="UP001172911">
    <property type="component" value="Unassembled WGS sequence"/>
</dbReference>
<feature type="transmembrane region" description="Helical" evidence="6">
    <location>
        <begin position="182"/>
        <end position="207"/>
    </location>
</feature>
<feature type="transmembrane region" description="Helical" evidence="6">
    <location>
        <begin position="42"/>
        <end position="66"/>
    </location>
</feature>
<feature type="transmembrane region" description="Helical" evidence="6">
    <location>
        <begin position="410"/>
        <end position="432"/>
    </location>
</feature>
<accession>A0AAW7ZAK0</accession>
<dbReference type="RefSeq" id="WP_304540960.1">
    <property type="nucleotide sequence ID" value="NZ_JARPTC010000003.1"/>
</dbReference>
<evidence type="ECO:0000313" key="7">
    <source>
        <dbReference type="EMBL" id="MDO7786119.1"/>
    </source>
</evidence>
<feature type="transmembrane region" description="Helical" evidence="6">
    <location>
        <begin position="475"/>
        <end position="496"/>
    </location>
</feature>
<dbReference type="InterPro" id="IPR014249">
    <property type="entry name" value="Spore_V_B"/>
</dbReference>
<evidence type="ECO:0000256" key="5">
    <source>
        <dbReference type="ARBA" id="ARBA00023136"/>
    </source>
</evidence>
<keyword evidence="4 6" id="KW-1133">Transmembrane helix</keyword>
<feature type="transmembrane region" description="Helical" evidence="6">
    <location>
        <begin position="345"/>
        <end position="367"/>
    </location>
</feature>
<reference evidence="7" key="1">
    <citation type="journal article" date="2023" name="J. Hazard. Mater.">
        <title>Anaerobic biodegradation of pyrene and benzo[a]pyrene by a new sulfate-reducing Desulforamulus aquiferis strain DSA.</title>
        <authorList>
            <person name="Zhang Z."/>
            <person name="Sun J."/>
            <person name="Gong X."/>
            <person name="Wang C."/>
            <person name="Wang H."/>
        </authorList>
    </citation>
    <scope>NUCLEOTIDE SEQUENCE</scope>
    <source>
        <strain evidence="7">DSA</strain>
    </source>
</reference>
<feature type="transmembrane region" description="Helical" evidence="6">
    <location>
        <begin position="289"/>
        <end position="309"/>
    </location>
</feature>
<evidence type="ECO:0000256" key="4">
    <source>
        <dbReference type="ARBA" id="ARBA00022989"/>
    </source>
</evidence>
<dbReference type="NCBIfam" id="TIGR02900">
    <property type="entry name" value="spore_V_B"/>
    <property type="match status" value="1"/>
</dbReference>
<proteinExistence type="predicted"/>
<reference evidence="7" key="2">
    <citation type="submission" date="2023-03" db="EMBL/GenBank/DDBJ databases">
        <authorList>
            <person name="Zhang Z."/>
        </authorList>
    </citation>
    <scope>NUCLEOTIDE SEQUENCE</scope>
    <source>
        <strain evidence="7">DSA</strain>
    </source>
</reference>
<dbReference type="GO" id="GO:0005886">
    <property type="term" value="C:plasma membrane"/>
    <property type="evidence" value="ECO:0007669"/>
    <property type="project" value="UniProtKB-SubCell"/>
</dbReference>
<sequence>MSRQSFVYGALVLLAASFINRIIGFVYQILMIRLIKPEGIGLFNMVFPIYILVLVLATMGIPVAIAKLVAEEMAKNNIQGAKRIFKISLTFIIGLSTFFTIVLVLGAPLLLEYVFPNPKVYYIFLCLIPGVIVVSICSAFRGYFQGLQQMTPTAVTQTLEQLVRVVTGLLIAYILLPRGVEYAAIGVSLGVVIGEIAGCITMVILYLRSRDKLPAVGGPSESLSQTTVRIFGLGIPITLTRFISTLLMSVDAILIPQRLQASGMSISDATSIYGQLIGIADTLFFTPTMITIALATALIPAISDALALNNHRLVLSRTSEALRITTVIGLPCTATFFLLPKEMCGVLFGYPDAGVILGTLAFGGPFLYFQQTTTGILQGLGEAFKPFKNLVIASVFKIIGLYYLTSIPAFGILGSAIALGFSYIVMAILNYLDLKKLIGYQIDWSHDVIKPALASIGMGAIIWQVKLVLLPFSALLTLIVALILGFIAYLAILLALGGLHRKDVYRITEIIGKRFKS</sequence>
<dbReference type="PANTHER" id="PTHR30250:SF24">
    <property type="entry name" value="STAGE V SPORULATION PROTEIN B"/>
    <property type="match status" value="1"/>
</dbReference>
<feature type="transmembrane region" description="Helical" evidence="6">
    <location>
        <begin position="121"/>
        <end position="140"/>
    </location>
</feature>
<evidence type="ECO:0000256" key="2">
    <source>
        <dbReference type="ARBA" id="ARBA00022475"/>
    </source>
</evidence>